<dbReference type="InterPro" id="IPR042531">
    <property type="entry name" value="PLC-beta_C_sf"/>
</dbReference>
<evidence type="ECO:0000313" key="4">
    <source>
        <dbReference type="WBParaSite" id="PSAMB.scaffold10572size3985.g33422.t1"/>
    </source>
</evidence>
<sequence>MKPAYCRRCVDRTIPKQLLFQVEAINVADLRKDKTFVKLSKVHQRDLESMKKRHQKQRDAIQKQQQTNVDKLMSDSHKQSKKKSSGSSFSSNHSHASLDLRDSDPTASVVPNANNAPTSPNDLHNFAHNQKMRSLVVTQTTEWSELMRRQQQEEHELRRVQMREEWDLLRKLMTEAQKLQMAMLRSRLDTEIKDLKLNQTKKSIEDARVIQQDKSIKTKAEKDRRVKELNEKNVKMFLEERRRQAVKSQKHEEQLTKRHQDQTEALEKEAAKTLEQEDMNYRETLLASKPETVV</sequence>
<protein>
    <recommendedName>
        <fullName evidence="2">Phospholipase C-beta C-terminal domain-containing protein</fullName>
    </recommendedName>
</protein>
<proteinExistence type="predicted"/>
<evidence type="ECO:0000256" key="1">
    <source>
        <dbReference type="SAM" id="MobiDB-lite"/>
    </source>
</evidence>
<dbReference type="InterPro" id="IPR014815">
    <property type="entry name" value="PLC-beta_C"/>
</dbReference>
<dbReference type="GO" id="GO:0005509">
    <property type="term" value="F:calcium ion binding"/>
    <property type="evidence" value="ECO:0007669"/>
    <property type="project" value="InterPro"/>
</dbReference>
<feature type="compositionally biased region" description="Polar residues" evidence="1">
    <location>
        <begin position="105"/>
        <end position="122"/>
    </location>
</feature>
<feature type="compositionally biased region" description="Basic and acidic residues" evidence="1">
    <location>
        <begin position="242"/>
        <end position="281"/>
    </location>
</feature>
<dbReference type="WBParaSite" id="PSAMB.scaffold10572size3985.g33422.t1">
    <property type="protein sequence ID" value="PSAMB.scaffold10572size3985.g33422.t1"/>
    <property type="gene ID" value="PSAMB.scaffold10572size3985.g33422"/>
</dbReference>
<feature type="domain" description="Phospholipase C-beta C-terminal" evidence="2">
    <location>
        <begin position="21"/>
        <end position="284"/>
    </location>
</feature>
<accession>A0A914UKD8</accession>
<keyword evidence="3" id="KW-1185">Reference proteome</keyword>
<dbReference type="AlphaFoldDB" id="A0A914UKD8"/>
<feature type="compositionally biased region" description="Low complexity" evidence="1">
    <location>
        <begin position="85"/>
        <end position="95"/>
    </location>
</feature>
<dbReference type="Gene3D" id="1.20.1230.10">
    <property type="entry name" value="Phospholipase C beta, distal C-terminal domain"/>
    <property type="match status" value="1"/>
</dbReference>
<dbReference type="Proteomes" id="UP000887566">
    <property type="component" value="Unplaced"/>
</dbReference>
<dbReference type="Pfam" id="PF08703">
    <property type="entry name" value="PLC-beta_C"/>
    <property type="match status" value="1"/>
</dbReference>
<organism evidence="3 4">
    <name type="scientific">Plectus sambesii</name>
    <dbReference type="NCBI Taxonomy" id="2011161"/>
    <lineage>
        <taxon>Eukaryota</taxon>
        <taxon>Metazoa</taxon>
        <taxon>Ecdysozoa</taxon>
        <taxon>Nematoda</taxon>
        <taxon>Chromadorea</taxon>
        <taxon>Plectida</taxon>
        <taxon>Plectina</taxon>
        <taxon>Plectoidea</taxon>
        <taxon>Plectidae</taxon>
        <taxon>Plectus</taxon>
    </lineage>
</organism>
<name>A0A914UKD8_9BILA</name>
<evidence type="ECO:0000313" key="3">
    <source>
        <dbReference type="Proteomes" id="UP000887566"/>
    </source>
</evidence>
<feature type="region of interest" description="Disordered" evidence="1">
    <location>
        <begin position="242"/>
        <end position="294"/>
    </location>
</feature>
<dbReference type="GO" id="GO:0004435">
    <property type="term" value="F:phosphatidylinositol-4,5-bisphosphate phospholipase C activity"/>
    <property type="evidence" value="ECO:0007669"/>
    <property type="project" value="InterPro"/>
</dbReference>
<reference evidence="4" key="1">
    <citation type="submission" date="2022-11" db="UniProtKB">
        <authorList>
            <consortium name="WormBaseParasite"/>
        </authorList>
    </citation>
    <scope>IDENTIFICATION</scope>
</reference>
<feature type="region of interest" description="Disordered" evidence="1">
    <location>
        <begin position="44"/>
        <end position="128"/>
    </location>
</feature>
<dbReference type="SUPFAM" id="SSF69989">
    <property type="entry name" value="C-terminal domain of PLC-beta"/>
    <property type="match status" value="1"/>
</dbReference>
<dbReference type="GO" id="GO:0016042">
    <property type="term" value="P:lipid catabolic process"/>
    <property type="evidence" value="ECO:0007669"/>
    <property type="project" value="InterPro"/>
</dbReference>
<evidence type="ECO:0000259" key="2">
    <source>
        <dbReference type="Pfam" id="PF08703"/>
    </source>
</evidence>